<dbReference type="PANTHER" id="PTHR35561:SF1">
    <property type="entry name" value="RNA 2',3'-CYCLIC PHOSPHODIESTERASE"/>
    <property type="match status" value="1"/>
</dbReference>
<dbReference type="SUPFAM" id="SSF55144">
    <property type="entry name" value="LigT-like"/>
    <property type="match status" value="1"/>
</dbReference>
<dbReference type="InterPro" id="IPR009097">
    <property type="entry name" value="Cyclic_Pdiesterase"/>
</dbReference>
<dbReference type="Pfam" id="PF02834">
    <property type="entry name" value="LigT_PEase"/>
    <property type="match status" value="1"/>
</dbReference>
<feature type="non-terminal residue" evidence="3">
    <location>
        <position position="1"/>
    </location>
</feature>
<feature type="domain" description="Phosphoesterase HXTX" evidence="2">
    <location>
        <begin position="23"/>
        <end position="99"/>
    </location>
</feature>
<evidence type="ECO:0000259" key="2">
    <source>
        <dbReference type="Pfam" id="PF02834"/>
    </source>
</evidence>
<dbReference type="Gene3D" id="3.90.1140.10">
    <property type="entry name" value="Cyclic phosphodiesterase"/>
    <property type="match status" value="1"/>
</dbReference>
<dbReference type="InterPro" id="IPR014051">
    <property type="entry name" value="Phosphoesterase_HXTX"/>
</dbReference>
<keyword evidence="1" id="KW-0378">Hydrolase</keyword>
<organism evidence="3">
    <name type="scientific">marine sediment metagenome</name>
    <dbReference type="NCBI Taxonomy" id="412755"/>
    <lineage>
        <taxon>unclassified sequences</taxon>
        <taxon>metagenomes</taxon>
        <taxon>ecological metagenomes</taxon>
    </lineage>
</organism>
<reference evidence="3" key="1">
    <citation type="journal article" date="2014" name="Front. Microbiol.">
        <title>High frequency of phylogenetically diverse reductive dehalogenase-homologous genes in deep subseafloor sedimentary metagenomes.</title>
        <authorList>
            <person name="Kawai M."/>
            <person name="Futagami T."/>
            <person name="Toyoda A."/>
            <person name="Takaki Y."/>
            <person name="Nishi S."/>
            <person name="Hori S."/>
            <person name="Arai W."/>
            <person name="Tsubouchi T."/>
            <person name="Morono Y."/>
            <person name="Uchiyama I."/>
            <person name="Ito T."/>
            <person name="Fujiyama A."/>
            <person name="Inagaki F."/>
            <person name="Takami H."/>
        </authorList>
    </citation>
    <scope>NUCLEOTIDE SEQUENCE</scope>
    <source>
        <strain evidence="3">Expedition CK06-06</strain>
    </source>
</reference>
<dbReference type="InterPro" id="IPR004175">
    <property type="entry name" value="RNA_CPDase"/>
</dbReference>
<dbReference type="PANTHER" id="PTHR35561">
    <property type="entry name" value="RNA 2',3'-CYCLIC PHOSPHODIESTERASE"/>
    <property type="match status" value="1"/>
</dbReference>
<protein>
    <recommendedName>
        <fullName evidence="2">Phosphoesterase HXTX domain-containing protein</fullName>
    </recommendedName>
</protein>
<proteinExistence type="predicted"/>
<dbReference type="GO" id="GO:0004113">
    <property type="term" value="F:2',3'-cyclic-nucleotide 3'-phosphodiesterase activity"/>
    <property type="evidence" value="ECO:0007669"/>
    <property type="project" value="InterPro"/>
</dbReference>
<dbReference type="AlphaFoldDB" id="X1ILM8"/>
<comment type="caution">
    <text evidence="3">The sequence shown here is derived from an EMBL/GenBank/DDBJ whole genome shotgun (WGS) entry which is preliminary data.</text>
</comment>
<gene>
    <name evidence="3" type="ORF">S03H2_43412</name>
</gene>
<name>X1ILM8_9ZZZZ</name>
<dbReference type="GO" id="GO:0008664">
    <property type="term" value="F:RNA 2',3'-cyclic 3'-phosphodiesterase activity"/>
    <property type="evidence" value="ECO:0007669"/>
    <property type="project" value="InterPro"/>
</dbReference>
<dbReference type="EMBL" id="BARU01027080">
    <property type="protein sequence ID" value="GAH70160.1"/>
    <property type="molecule type" value="Genomic_DNA"/>
</dbReference>
<evidence type="ECO:0000256" key="1">
    <source>
        <dbReference type="ARBA" id="ARBA00022801"/>
    </source>
</evidence>
<sequence>IYYGPPKKMPPRMVWVEGEKSQEFTKLQIDLEKSLITSEEVHFSSEKRVFSPHITLGRIKAWEFRQIEPEERPEVSEEISLVFPVNSVEVMESELKRGGSEYTILESCSLKA</sequence>
<evidence type="ECO:0000313" key="3">
    <source>
        <dbReference type="EMBL" id="GAH70160.1"/>
    </source>
</evidence>
<accession>X1ILM8</accession>